<evidence type="ECO:0000256" key="3">
    <source>
        <dbReference type="SAM" id="SignalP"/>
    </source>
</evidence>
<feature type="chain" id="PRO_5018047281" evidence="3">
    <location>
        <begin position="22"/>
        <end position="1458"/>
    </location>
</feature>
<organism evidence="5 6">
    <name type="scientific">Gallaecimonas pentaromativorans</name>
    <dbReference type="NCBI Taxonomy" id="584787"/>
    <lineage>
        <taxon>Bacteria</taxon>
        <taxon>Pseudomonadati</taxon>
        <taxon>Pseudomonadota</taxon>
        <taxon>Gammaproteobacteria</taxon>
        <taxon>Enterobacterales</taxon>
        <taxon>Gallaecimonadaceae</taxon>
        <taxon>Gallaecimonas</taxon>
    </lineage>
</organism>
<keyword evidence="2" id="KW-1015">Disulfide bond</keyword>
<proteinExistence type="predicted"/>
<dbReference type="Gene3D" id="2.60.120.200">
    <property type="match status" value="2"/>
</dbReference>
<dbReference type="Proteomes" id="UP000268033">
    <property type="component" value="Unassembled WGS sequence"/>
</dbReference>
<dbReference type="Pfam" id="PF20419">
    <property type="entry name" value="DUF6701"/>
    <property type="match status" value="1"/>
</dbReference>
<dbReference type="Gene3D" id="2.160.20.20">
    <property type="match status" value="1"/>
</dbReference>
<dbReference type="InterPro" id="IPR006558">
    <property type="entry name" value="LamG-like"/>
</dbReference>
<evidence type="ECO:0000256" key="1">
    <source>
        <dbReference type="ARBA" id="ARBA00022729"/>
    </source>
</evidence>
<accession>A0A3N1PRH3</accession>
<keyword evidence="6" id="KW-1185">Reference proteome</keyword>
<dbReference type="RefSeq" id="WP_148049784.1">
    <property type="nucleotide sequence ID" value="NZ_RJUL01000001.1"/>
</dbReference>
<evidence type="ECO:0000259" key="4">
    <source>
        <dbReference type="SMART" id="SM00560"/>
    </source>
</evidence>
<dbReference type="PANTHER" id="PTHR42535">
    <property type="entry name" value="OOKINETE PROTEIN, PUTATIVE-RELATED"/>
    <property type="match status" value="1"/>
</dbReference>
<dbReference type="PANTHER" id="PTHR42535:SF2">
    <property type="entry name" value="CHROMOSOME UNDETERMINED SCAFFOLD_146, WHOLE GENOME SHOTGUN SEQUENCE"/>
    <property type="match status" value="1"/>
</dbReference>
<dbReference type="EMBL" id="RJUL01000001">
    <property type="protein sequence ID" value="ROQ30829.1"/>
    <property type="molecule type" value="Genomic_DNA"/>
</dbReference>
<dbReference type="SUPFAM" id="SSF49899">
    <property type="entry name" value="Concanavalin A-like lectins/glucanases"/>
    <property type="match status" value="2"/>
</dbReference>
<sequence length="1458" mass="151934">MKRMLLLGLLLLCALPGSALATTYSLTGNSYRSIPCSGNWSSSGTTYTCTGKVTLASGDLITTNSNSTLIARGGFSLTNNTIGSSYYGISLQSTYGAITSSATTRIYGNVSSSSGAISLTGTTVTGGITTNSTVTLTNSTVTGSVSAHNGITTNNAYVQSSLTASNGSISLTGGTISGAVTTSCCTLTTQNTTLQSGATARSGMNLTGGTLSGDFVMTSNNTVTLSGVNMTGGSFSGASSMDVTDSTLGSAGSSVTISTNSGAVSLNGNTIVYGDLTAPAYSTINVNNSSSVYGTCLPNSTPANACNPTPPVLSWHLNESAYSGNSGEVIDGSANHLNGTAFNGATTQGSDPALATVDGMGTCRYGVFDSSQQQYLQLADNPLLDLSQHLTIGIWVNPKRYSSGQMMSILSKDTNYEFHILPNGTLYWWWQSSSGNERTLTSQTVVPLNRWTHVTVRYTPGRQSIFINGREDVSSSYNETLMTNNAPLQLGQDQGLTDRFFDGALDELRIYDGALTNNQVAALMTERTLCSQALQCFSDDFDRASLGDDWTVSSSRGSFSPSIVGGRLRLTQDQPEEATALSLRKILPASDNLVIVQFDYYGWSPNSGSGADGMAAIFSDASVTPRAGAYGGSLGYAQKTGINGFAGGWLGVGLDEFGNYSAASEGREGGPGYRTNAVALRGSGSGTSGYRYLIGTSANLSPAIDARSSNVAAPGHRYRVTLDSSSGPSSAVVKVERDNGNGFVTLIDNYNALGQLTQSNLPQNFFLSFTGSTGANSNYHEIDNLQVCAAQLGDLGQQIHHFELDYSANALTCTGHDVTIKACLNADCSQLYTDEVSATLSPASGWPANPVVFRGGSTTVSLHQGTAASLTLDVPSSTPATEAFSQTLCSIDGGAPSSNCTLTFADSGFVFDVPDFIANQGASAVLKAVKKSDTSQRCVPAFASTTKTLALWSNYEDPIRADKQVFRAVSVNGVAIGTQQSEATSQQLTFNSQGEATLNVNYQDAGRMQLNARYTGTTEENGLVMSGSDSFVSRPVGFCIQSQSSAGECSASDASCHLYRYAGESFPLQLIAKAWDSATGEGGYYCANPINTPSYRQSGINLGAVLLAPAGGHSGTVGTSSYDHGLATSALAEVSQSVSEVGVFSFSAAPPSYFGTSINSSRSQPIGKFVPATVLLSSQVLTGSCAAANPYTYIGQPFTLSGTLTAQNVQGQRTYNYSGAFALGRLGYVSEFASADQSARLVDNGPAPLWNQGQAANFSNSDIRFARNAPEGPFTDVQVGAVFNDGESAANRIGGRQTRMASQNMALTGGTLWGTIASLRYGRAVLDDASGPENENLPISLHTQYWNGNYFVANSDDSCTATAFGDLGFPTGTHGLGTSAMGGNGTLAAGTSPYGMLALSAPGSAGQVSIEAAVADWLKFTWDGSSNGNPQATAYFGRFHGNDRQIYWQEIWGNNPPE</sequence>
<keyword evidence="1 3" id="KW-0732">Signal</keyword>
<evidence type="ECO:0000313" key="5">
    <source>
        <dbReference type="EMBL" id="ROQ30829.1"/>
    </source>
</evidence>
<evidence type="ECO:0000313" key="6">
    <source>
        <dbReference type="Proteomes" id="UP000268033"/>
    </source>
</evidence>
<gene>
    <name evidence="5" type="ORF">EDC28_101522</name>
</gene>
<feature type="signal peptide" evidence="3">
    <location>
        <begin position="1"/>
        <end position="21"/>
    </location>
</feature>
<comment type="caution">
    <text evidence="5">The sequence shown here is derived from an EMBL/GenBank/DDBJ whole genome shotgun (WGS) entry which is preliminary data.</text>
</comment>
<dbReference type="InterPro" id="IPR012332">
    <property type="entry name" value="Autotransporter_pectin_lyase_C"/>
</dbReference>
<reference evidence="5 6" key="1">
    <citation type="submission" date="2018-11" db="EMBL/GenBank/DDBJ databases">
        <title>Genomic Encyclopedia of Type Strains, Phase IV (KMG-IV): sequencing the most valuable type-strain genomes for metagenomic binning, comparative biology and taxonomic classification.</title>
        <authorList>
            <person name="Goeker M."/>
        </authorList>
    </citation>
    <scope>NUCLEOTIDE SEQUENCE [LARGE SCALE GENOMIC DNA]</scope>
    <source>
        <strain evidence="5 6">DSM 21945</strain>
    </source>
</reference>
<protein>
    <submittedName>
        <fullName evidence="5">MSHA biogenesis protein MshQ</fullName>
    </submittedName>
</protein>
<dbReference type="SMART" id="SM00560">
    <property type="entry name" value="LamGL"/>
    <property type="match status" value="1"/>
</dbReference>
<dbReference type="STRING" id="584787.GCA_001247655_03578"/>
<dbReference type="InterPro" id="IPR046524">
    <property type="entry name" value="DUF6701"/>
</dbReference>
<name>A0A3N1PRH3_9GAMM</name>
<feature type="domain" description="LamG-like jellyroll fold" evidence="4">
    <location>
        <begin position="388"/>
        <end position="518"/>
    </location>
</feature>
<evidence type="ECO:0000256" key="2">
    <source>
        <dbReference type="ARBA" id="ARBA00023157"/>
    </source>
</evidence>
<dbReference type="InterPro" id="IPR013320">
    <property type="entry name" value="ConA-like_dom_sf"/>
</dbReference>
<dbReference type="Pfam" id="PF13385">
    <property type="entry name" value="Laminin_G_3"/>
    <property type="match status" value="1"/>
</dbReference>